<sequence>MLLNNHFNIKRFSLLLKQDLFINRTKYLLTILGLGLVTYLLSYWFLSSSKSSIMNYAENINNHYVVCFVFYMMAVGVVVGTAFPDLTDKIKTANYLLSPASTFEKFLVQFLLRIGLFLPIALGIFWIAIRLAKASLIPEMINGSQFFDPAVVPYFEFRSLVTREDKLWDTWQILFFIFGFFSYSTYLFAGTTLFKRYALVKSVLISVILFFSCILFSMLLSKIIYSSPRFFDIQFYTFQVTQNFDSTEFSLLSLSLFSWIFFLGMAYFKLKEKEA</sequence>
<evidence type="ECO:0008006" key="4">
    <source>
        <dbReference type="Google" id="ProtNLM"/>
    </source>
</evidence>
<feature type="transmembrane region" description="Helical" evidence="1">
    <location>
        <begin position="249"/>
        <end position="268"/>
    </location>
</feature>
<feature type="transmembrane region" description="Helical" evidence="1">
    <location>
        <begin position="27"/>
        <end position="46"/>
    </location>
</feature>
<accession>A0ABQ1HKG2</accession>
<comment type="caution">
    <text evidence="2">The sequence shown here is derived from an EMBL/GenBank/DDBJ whole genome shotgun (WGS) entry which is preliminary data.</text>
</comment>
<dbReference type="RefSeq" id="WP_188494293.1">
    <property type="nucleotide sequence ID" value="NZ_BMGA01000005.1"/>
</dbReference>
<feature type="transmembrane region" description="Helical" evidence="1">
    <location>
        <begin position="62"/>
        <end position="86"/>
    </location>
</feature>
<feature type="transmembrane region" description="Helical" evidence="1">
    <location>
        <begin position="173"/>
        <end position="194"/>
    </location>
</feature>
<keyword evidence="1" id="KW-0472">Membrane</keyword>
<protein>
    <recommendedName>
        <fullName evidence="4">ABC transporter permease</fullName>
    </recommendedName>
</protein>
<dbReference type="Proteomes" id="UP000658793">
    <property type="component" value="Unassembled WGS sequence"/>
</dbReference>
<feature type="transmembrane region" description="Helical" evidence="1">
    <location>
        <begin position="203"/>
        <end position="225"/>
    </location>
</feature>
<dbReference type="EMBL" id="BMGA01000005">
    <property type="protein sequence ID" value="GGA80239.1"/>
    <property type="molecule type" value="Genomic_DNA"/>
</dbReference>
<name>A0ABQ1HKG2_9FLAO</name>
<evidence type="ECO:0000313" key="2">
    <source>
        <dbReference type="EMBL" id="GGA80239.1"/>
    </source>
</evidence>
<keyword evidence="1" id="KW-1133">Transmembrane helix</keyword>
<evidence type="ECO:0000313" key="3">
    <source>
        <dbReference type="Proteomes" id="UP000658793"/>
    </source>
</evidence>
<keyword evidence="3" id="KW-1185">Reference proteome</keyword>
<reference evidence="3" key="1">
    <citation type="journal article" date="2019" name="Int. J. Syst. Evol. Microbiol.">
        <title>The Global Catalogue of Microorganisms (GCM) 10K type strain sequencing project: providing services to taxonomists for standard genome sequencing and annotation.</title>
        <authorList>
            <consortium name="The Broad Institute Genomics Platform"/>
            <consortium name="The Broad Institute Genome Sequencing Center for Infectious Disease"/>
            <person name="Wu L."/>
            <person name="Ma J."/>
        </authorList>
    </citation>
    <scope>NUCLEOTIDE SEQUENCE [LARGE SCALE GENOMIC DNA]</scope>
    <source>
        <strain evidence="3">CGMCC 1.12811</strain>
    </source>
</reference>
<feature type="transmembrane region" description="Helical" evidence="1">
    <location>
        <begin position="106"/>
        <end position="129"/>
    </location>
</feature>
<organism evidence="2 3">
    <name type="scientific">Flavobacterium palustre</name>
    <dbReference type="NCBI Taxonomy" id="1476463"/>
    <lineage>
        <taxon>Bacteria</taxon>
        <taxon>Pseudomonadati</taxon>
        <taxon>Bacteroidota</taxon>
        <taxon>Flavobacteriia</taxon>
        <taxon>Flavobacteriales</taxon>
        <taxon>Flavobacteriaceae</taxon>
        <taxon>Flavobacterium</taxon>
    </lineage>
</organism>
<proteinExistence type="predicted"/>
<keyword evidence="1" id="KW-0812">Transmembrane</keyword>
<gene>
    <name evidence="2" type="ORF">GCM10008015_21190</name>
</gene>
<evidence type="ECO:0000256" key="1">
    <source>
        <dbReference type="SAM" id="Phobius"/>
    </source>
</evidence>